<name>A0ACC2H4A4_DALPE</name>
<accession>A0ACC2H4A4</accession>
<evidence type="ECO:0000313" key="2">
    <source>
        <dbReference type="Proteomes" id="UP001157502"/>
    </source>
</evidence>
<comment type="caution">
    <text evidence="1">The sequence shown here is derived from an EMBL/GenBank/DDBJ whole genome shotgun (WGS) entry which is preliminary data.</text>
</comment>
<gene>
    <name evidence="1" type="ORF">DPEC_G00074080</name>
</gene>
<sequence>MRRVVGASYPSEAACLGSPAVPCPGSRLAFRPTGISTKANSRVALRSESTPPPSKALDFKRSPSLLSLEEEIGMKGMQAPRSTCLL</sequence>
<protein>
    <submittedName>
        <fullName evidence="1">Uncharacterized protein</fullName>
    </submittedName>
</protein>
<keyword evidence="2" id="KW-1185">Reference proteome</keyword>
<proteinExistence type="predicted"/>
<dbReference type="EMBL" id="CM055733">
    <property type="protein sequence ID" value="KAJ8010343.1"/>
    <property type="molecule type" value="Genomic_DNA"/>
</dbReference>
<evidence type="ECO:0000313" key="1">
    <source>
        <dbReference type="EMBL" id="KAJ8010343.1"/>
    </source>
</evidence>
<dbReference type="Proteomes" id="UP001157502">
    <property type="component" value="Chromosome 6"/>
</dbReference>
<reference evidence="1" key="1">
    <citation type="submission" date="2021-05" db="EMBL/GenBank/DDBJ databases">
        <authorList>
            <person name="Pan Q."/>
            <person name="Jouanno E."/>
            <person name="Zahm M."/>
            <person name="Klopp C."/>
            <person name="Cabau C."/>
            <person name="Louis A."/>
            <person name="Berthelot C."/>
            <person name="Parey E."/>
            <person name="Roest Crollius H."/>
            <person name="Montfort J."/>
            <person name="Robinson-Rechavi M."/>
            <person name="Bouchez O."/>
            <person name="Lampietro C."/>
            <person name="Lopez Roques C."/>
            <person name="Donnadieu C."/>
            <person name="Postlethwait J."/>
            <person name="Bobe J."/>
            <person name="Dillon D."/>
            <person name="Chandos A."/>
            <person name="von Hippel F."/>
            <person name="Guiguen Y."/>
        </authorList>
    </citation>
    <scope>NUCLEOTIDE SEQUENCE</scope>
    <source>
        <strain evidence="1">YG-Jan2019</strain>
    </source>
</reference>
<organism evidence="1 2">
    <name type="scientific">Dallia pectoralis</name>
    <name type="common">Alaska blackfish</name>
    <dbReference type="NCBI Taxonomy" id="75939"/>
    <lineage>
        <taxon>Eukaryota</taxon>
        <taxon>Metazoa</taxon>
        <taxon>Chordata</taxon>
        <taxon>Craniata</taxon>
        <taxon>Vertebrata</taxon>
        <taxon>Euteleostomi</taxon>
        <taxon>Actinopterygii</taxon>
        <taxon>Neopterygii</taxon>
        <taxon>Teleostei</taxon>
        <taxon>Protacanthopterygii</taxon>
        <taxon>Esociformes</taxon>
        <taxon>Umbridae</taxon>
        <taxon>Dallia</taxon>
    </lineage>
</organism>